<protein>
    <submittedName>
        <fullName evidence="1">7830_t:CDS:1</fullName>
    </submittedName>
</protein>
<proteinExistence type="predicted"/>
<keyword evidence="2" id="KW-1185">Reference proteome</keyword>
<sequence length="174" mass="19473">IVTDMLELYKILPNIRSSNEAIRRTYISCVLYKVALCFDGSIKVIPEYQLKGSHGKGPVDWAIMIGSKIIVITEAKKKDLDHGIAQNTIQLHTAIQENSRKGFSNGDNSTTIYGIVTTGSEWIIIKFIKVDPDQPPIKIFRSSLTPICLPLTEGKLDKSKLQKAVEDLFAQILW</sequence>
<feature type="non-terminal residue" evidence="1">
    <location>
        <position position="1"/>
    </location>
</feature>
<gene>
    <name evidence="1" type="ORF">POCULU_LOCUS11081</name>
</gene>
<feature type="non-terminal residue" evidence="1">
    <location>
        <position position="174"/>
    </location>
</feature>
<evidence type="ECO:0000313" key="1">
    <source>
        <dbReference type="EMBL" id="CAG8673102.1"/>
    </source>
</evidence>
<reference evidence="1" key="1">
    <citation type="submission" date="2021-06" db="EMBL/GenBank/DDBJ databases">
        <authorList>
            <person name="Kallberg Y."/>
            <person name="Tangrot J."/>
            <person name="Rosling A."/>
        </authorList>
    </citation>
    <scope>NUCLEOTIDE SEQUENCE</scope>
    <source>
        <strain evidence="1">IA702</strain>
    </source>
</reference>
<dbReference type="OrthoDB" id="2334883at2759"/>
<evidence type="ECO:0000313" key="2">
    <source>
        <dbReference type="Proteomes" id="UP000789572"/>
    </source>
</evidence>
<name>A0A9N9ECL5_9GLOM</name>
<comment type="caution">
    <text evidence="1">The sequence shown here is derived from an EMBL/GenBank/DDBJ whole genome shotgun (WGS) entry which is preliminary data.</text>
</comment>
<organism evidence="1 2">
    <name type="scientific">Paraglomus occultum</name>
    <dbReference type="NCBI Taxonomy" id="144539"/>
    <lineage>
        <taxon>Eukaryota</taxon>
        <taxon>Fungi</taxon>
        <taxon>Fungi incertae sedis</taxon>
        <taxon>Mucoromycota</taxon>
        <taxon>Glomeromycotina</taxon>
        <taxon>Glomeromycetes</taxon>
        <taxon>Paraglomerales</taxon>
        <taxon>Paraglomeraceae</taxon>
        <taxon>Paraglomus</taxon>
    </lineage>
</organism>
<dbReference type="Proteomes" id="UP000789572">
    <property type="component" value="Unassembled WGS sequence"/>
</dbReference>
<dbReference type="AlphaFoldDB" id="A0A9N9ECL5"/>
<accession>A0A9N9ECL5</accession>
<dbReference type="EMBL" id="CAJVPJ010007051">
    <property type="protein sequence ID" value="CAG8673102.1"/>
    <property type="molecule type" value="Genomic_DNA"/>
</dbReference>